<dbReference type="GO" id="GO:0140114">
    <property type="term" value="P:cellular detoxification of fluoride"/>
    <property type="evidence" value="ECO:0007669"/>
    <property type="project" value="UniProtKB-UniRule"/>
</dbReference>
<dbReference type="InterPro" id="IPR003691">
    <property type="entry name" value="FluC"/>
</dbReference>
<dbReference type="GO" id="GO:0005886">
    <property type="term" value="C:plasma membrane"/>
    <property type="evidence" value="ECO:0007669"/>
    <property type="project" value="UniProtKB-SubCell"/>
</dbReference>
<organism evidence="14 15">
    <name type="scientific">Cupriavidus nantongensis</name>
    <dbReference type="NCBI Taxonomy" id="1796606"/>
    <lineage>
        <taxon>Bacteria</taxon>
        <taxon>Pseudomonadati</taxon>
        <taxon>Pseudomonadota</taxon>
        <taxon>Betaproteobacteria</taxon>
        <taxon>Burkholderiales</taxon>
        <taxon>Burkholderiaceae</taxon>
        <taxon>Cupriavidus</taxon>
    </lineage>
</organism>
<evidence type="ECO:0000313" key="15">
    <source>
        <dbReference type="Proteomes" id="UP000075238"/>
    </source>
</evidence>
<evidence type="ECO:0000313" key="14">
    <source>
        <dbReference type="EMBL" id="AMR78900.1"/>
    </source>
</evidence>
<keyword evidence="15" id="KW-1185">Reference proteome</keyword>
<dbReference type="GO" id="GO:0046872">
    <property type="term" value="F:metal ion binding"/>
    <property type="evidence" value="ECO:0007669"/>
    <property type="project" value="UniProtKB-KW"/>
</dbReference>
<keyword evidence="2 13" id="KW-0813">Transport</keyword>
<comment type="catalytic activity">
    <reaction evidence="12">
        <text>fluoride(in) = fluoride(out)</text>
        <dbReference type="Rhea" id="RHEA:76159"/>
        <dbReference type="ChEBI" id="CHEBI:17051"/>
    </reaction>
    <physiologicalReaction direction="left-to-right" evidence="12">
        <dbReference type="Rhea" id="RHEA:76160"/>
    </physiologicalReaction>
</comment>
<feature type="binding site" evidence="13">
    <location>
        <position position="76"/>
    </location>
    <ligand>
        <name>Na(+)</name>
        <dbReference type="ChEBI" id="CHEBI:29101"/>
        <note>structural</note>
    </ligand>
</feature>
<evidence type="ECO:0000256" key="5">
    <source>
        <dbReference type="ARBA" id="ARBA00022692"/>
    </source>
</evidence>
<keyword evidence="5 13" id="KW-0812">Transmembrane</keyword>
<comment type="activity regulation">
    <text evidence="13">Na(+) is not transported, but it plays an essential structural role and its presence is essential for fluoride channel function.</text>
</comment>
<sequence length="126" mass="13126">MGALGFVAVGVGAAAGAWLRWGFSVLWNAVNPAMPYGTLAANLLGGYLVGLAVGFFDTHAGLPPEWRLLAITGFLGGLTTFSTFSSEVVANLIAGDYGWAAMHLLLHLGGSLLLTALGLWTYRMLA</sequence>
<evidence type="ECO:0000256" key="3">
    <source>
        <dbReference type="ARBA" id="ARBA00022475"/>
    </source>
</evidence>
<comment type="function">
    <text evidence="13">Fluoride-specific ion channel. Important for reducing fluoride concentration in the cell, thus reducing its toxicity.</text>
</comment>
<comment type="similarity">
    <text evidence="11 13">Belongs to the fluoride channel Fluc/FEX (TC 1.A.43) family.</text>
</comment>
<keyword evidence="10 13" id="KW-0407">Ion channel</keyword>
<accession>A0A142JLD8</accession>
<feature type="transmembrane region" description="Helical" evidence="13">
    <location>
        <begin position="38"/>
        <end position="56"/>
    </location>
</feature>
<feature type="transmembrane region" description="Helical" evidence="13">
    <location>
        <begin position="100"/>
        <end position="122"/>
    </location>
</feature>
<evidence type="ECO:0000256" key="10">
    <source>
        <dbReference type="ARBA" id="ARBA00023303"/>
    </source>
</evidence>
<gene>
    <name evidence="13" type="primary">fluC</name>
    <name evidence="13" type="synonym">crcB</name>
    <name evidence="14" type="ORF">A2G96_14760</name>
</gene>
<proteinExistence type="inferred from homology"/>
<dbReference type="GO" id="GO:0062054">
    <property type="term" value="F:fluoride channel activity"/>
    <property type="evidence" value="ECO:0007669"/>
    <property type="project" value="UniProtKB-UniRule"/>
</dbReference>
<evidence type="ECO:0000256" key="2">
    <source>
        <dbReference type="ARBA" id="ARBA00022448"/>
    </source>
</evidence>
<evidence type="ECO:0000256" key="12">
    <source>
        <dbReference type="ARBA" id="ARBA00035585"/>
    </source>
</evidence>
<keyword evidence="9 13" id="KW-0472">Membrane</keyword>
<evidence type="ECO:0000256" key="13">
    <source>
        <dbReference type="HAMAP-Rule" id="MF_00454"/>
    </source>
</evidence>
<keyword evidence="3 13" id="KW-1003">Cell membrane</keyword>
<dbReference type="PANTHER" id="PTHR28259">
    <property type="entry name" value="FLUORIDE EXPORT PROTEIN 1-RELATED"/>
    <property type="match status" value="1"/>
</dbReference>
<evidence type="ECO:0000256" key="1">
    <source>
        <dbReference type="ARBA" id="ARBA00004651"/>
    </source>
</evidence>
<dbReference type="NCBIfam" id="TIGR00494">
    <property type="entry name" value="crcB"/>
    <property type="match status" value="1"/>
</dbReference>
<evidence type="ECO:0000256" key="7">
    <source>
        <dbReference type="ARBA" id="ARBA00023053"/>
    </source>
</evidence>
<dbReference type="AlphaFoldDB" id="A0A142JLD8"/>
<dbReference type="RefSeq" id="WP_062800444.1">
    <property type="nucleotide sequence ID" value="NZ_CP014844.1"/>
</dbReference>
<evidence type="ECO:0000256" key="11">
    <source>
        <dbReference type="ARBA" id="ARBA00035120"/>
    </source>
</evidence>
<feature type="transmembrane region" description="Helical" evidence="13">
    <location>
        <begin position="68"/>
        <end position="94"/>
    </location>
</feature>
<dbReference type="Proteomes" id="UP000075238">
    <property type="component" value="Chromosome 1"/>
</dbReference>
<reference evidence="14 15" key="1">
    <citation type="submission" date="2016-03" db="EMBL/GenBank/DDBJ databases">
        <title>Complete genome sequence of a novel chlorpyrifos degrading bacterium, Cupriavidus nantongensis sp. X1.</title>
        <authorList>
            <person name="Fang L."/>
        </authorList>
    </citation>
    <scope>NUCLEOTIDE SEQUENCE [LARGE SCALE GENOMIC DNA]</scope>
    <source>
        <strain evidence="14 15">X1</strain>
    </source>
</reference>
<keyword evidence="7 13" id="KW-0915">Sodium</keyword>
<dbReference type="EMBL" id="CP014844">
    <property type="protein sequence ID" value="AMR78900.1"/>
    <property type="molecule type" value="Genomic_DNA"/>
</dbReference>
<comment type="subcellular location">
    <subcellularLocation>
        <location evidence="1 13">Cell membrane</location>
        <topology evidence="1 13">Multi-pass membrane protein</topology>
    </subcellularLocation>
</comment>
<evidence type="ECO:0000256" key="4">
    <source>
        <dbReference type="ARBA" id="ARBA00022519"/>
    </source>
</evidence>
<dbReference type="Pfam" id="PF02537">
    <property type="entry name" value="CRCB"/>
    <property type="match status" value="1"/>
</dbReference>
<evidence type="ECO:0000256" key="6">
    <source>
        <dbReference type="ARBA" id="ARBA00022989"/>
    </source>
</evidence>
<keyword evidence="4" id="KW-0997">Cell inner membrane</keyword>
<feature type="binding site" evidence="13">
    <location>
        <position position="79"/>
    </location>
    <ligand>
        <name>Na(+)</name>
        <dbReference type="ChEBI" id="CHEBI:29101"/>
        <note>structural</note>
    </ligand>
</feature>
<keyword evidence="13" id="KW-0479">Metal-binding</keyword>
<dbReference type="NCBIfam" id="NF010792">
    <property type="entry name" value="PRK14196.1"/>
    <property type="match status" value="1"/>
</dbReference>
<dbReference type="HAMAP" id="MF_00454">
    <property type="entry name" value="FluC"/>
    <property type="match status" value="1"/>
</dbReference>
<evidence type="ECO:0000256" key="8">
    <source>
        <dbReference type="ARBA" id="ARBA00023065"/>
    </source>
</evidence>
<evidence type="ECO:0000256" key="9">
    <source>
        <dbReference type="ARBA" id="ARBA00023136"/>
    </source>
</evidence>
<dbReference type="KEGG" id="cnan:A2G96_14760"/>
<keyword evidence="6 13" id="KW-1133">Transmembrane helix</keyword>
<dbReference type="PANTHER" id="PTHR28259:SF1">
    <property type="entry name" value="FLUORIDE EXPORT PROTEIN 1-RELATED"/>
    <property type="match status" value="1"/>
</dbReference>
<name>A0A142JLD8_9BURK</name>
<protein>
    <recommendedName>
        <fullName evidence="13">Fluoride-specific ion channel FluC</fullName>
    </recommendedName>
</protein>
<dbReference type="STRING" id="1796606.A2G96_14760"/>
<keyword evidence="8 13" id="KW-0406">Ion transport</keyword>